<evidence type="ECO:0000313" key="5">
    <source>
        <dbReference type="Proteomes" id="UP001163328"/>
    </source>
</evidence>
<dbReference type="EMBL" id="CP081495">
    <property type="protein sequence ID" value="UYW01993.1"/>
    <property type="molecule type" value="Genomic_DNA"/>
</dbReference>
<evidence type="ECO:0000259" key="3">
    <source>
        <dbReference type="SMART" id="SM00950"/>
    </source>
</evidence>
<dbReference type="Pfam" id="PF13289">
    <property type="entry name" value="SIR2_2"/>
    <property type="match status" value="1"/>
</dbReference>
<dbReference type="SUPFAM" id="SSF52467">
    <property type="entry name" value="DHS-like NAD/FAD-binding domain"/>
    <property type="match status" value="1"/>
</dbReference>
<accession>A0ABY6M3K3</accession>
<dbReference type="SMART" id="SM00950">
    <property type="entry name" value="Piwi"/>
    <property type="match status" value="1"/>
</dbReference>
<keyword evidence="5" id="KW-1185">Reference proteome</keyword>
<sequence length="1052" mass="121891">MTENIQLEYDAFLRSFKRNVDVPHSFLLGAGASISSGIQSAYDCIWEWKKDIYLSKNINSAEFYKNYKNESVRKSIQNWLDNQGEYPPIDSPNEYSFYAEKAYPIADDRRKYFFSLIENKEPYIGYKLLCTLAEHNIVKSVWTTNFDGLIVRSAHQNKLTPIEVTLDNADRIYRNQSSKELLTIALHGDYKFSTLKNTEKELDNQNDTFIEHFSNYHIDKNLIVLGYSGRDKSLMDAIFMAFSKKGSGRLYWCGFGDQINKEVSDLISKIRKSGREAYYISTDGFDKTLIHLSKSAFEGNSEIEQQIQKALESSKDEEYFKTEFSLNIKKTDKYIKSNLHAVTFPKEVFQFEIDYKDERPWSFLKEITKETSICAVPFKGKVYAVGTLTDIDKVFKAHLKSEIKREPISKYDVENVSAFQSLMLKAVLKYIINKYEIDTNFKDKIWLKSIVGKYDEINIHKALFLSFYFDKNSKFAYLSFVPAVHLTSNNEISKQHKQSISKGQLEKLYNNKYDELLNFWNGIIFPERNLKFEYPEKSGTGFEFQISSNTAFGEINVLDPNFRTYNPNNYNKRQTQFRGVQFLEPQLMFRNVASDIEFKDYHPMRGLVNNRPFDVNLNGLVYSTEVNLTVICGRNYADKLFDFLSELNSKHAPENNNSDYLIEYPGFLSTYNLPINIPNADNSEKWVDINFKADSVEENHTNALKLARLITSRIEQLANTQSVGPVVIFIPNEWQPFENYTNQGETFDLHDYVKAFSASKGVTTQLIREETLDDKLKCQIYWWLSLSFYVKSLRTPWLLYGQEKNTAYAGIGYSISHRGDKSEIVIGCSHIYDSNGQGLKYRLSKIDNYFLDNQNNPYLSFKEAFQFGVSIHELFYQSMDKIPERVVIHKRTKFTEDEINGIKGSLNKAGIKKIDLIEINYEADARFLAMSVYQNNLQIDKFPISRGTCIVTNKHTALLWTHGIVPSVRQPNYKFYLGGRSIPAPIKIIKHYGESNIDIIAREILGLTKMNWNSLDLYSKLPATIDSSNQIARIGKLLSRFEGKSYDYRLFI</sequence>
<organism evidence="4 5">
    <name type="scientific">Flavobacterium agricola</name>
    <dbReference type="NCBI Taxonomy" id="2870839"/>
    <lineage>
        <taxon>Bacteria</taxon>
        <taxon>Pseudomonadati</taxon>
        <taxon>Bacteroidota</taxon>
        <taxon>Flavobacteriia</taxon>
        <taxon>Flavobacteriales</taxon>
        <taxon>Flavobacteriaceae</taxon>
        <taxon>Flavobacterium</taxon>
    </lineage>
</organism>
<dbReference type="Gene3D" id="3.30.420.10">
    <property type="entry name" value="Ribonuclease H-like superfamily/Ribonuclease H"/>
    <property type="match status" value="1"/>
</dbReference>
<dbReference type="Gene3D" id="3.40.50.1220">
    <property type="entry name" value="TPP-binding domain"/>
    <property type="match status" value="1"/>
</dbReference>
<dbReference type="CDD" id="cd04659">
    <property type="entry name" value="Piwi_piwi-like_ProArk"/>
    <property type="match status" value="1"/>
</dbReference>
<dbReference type="InterPro" id="IPR029035">
    <property type="entry name" value="DHS-like_NAD/FAD-binding_dom"/>
</dbReference>
<feature type="domain" description="Piwi" evidence="3">
    <location>
        <begin position="725"/>
        <end position="1040"/>
    </location>
</feature>
<comment type="similarity">
    <text evidence="1">Belongs to the argonaute family. Long pAgo subfamily.</text>
</comment>
<proteinExistence type="inferred from homology"/>
<gene>
    <name evidence="4" type="ORF">K5I29_03510</name>
</gene>
<name>A0ABY6M3K3_9FLAO</name>
<dbReference type="Gene3D" id="3.40.50.2300">
    <property type="match status" value="1"/>
</dbReference>
<dbReference type="InterPro" id="IPR003165">
    <property type="entry name" value="Piwi"/>
</dbReference>
<reference evidence="4" key="1">
    <citation type="submission" date="2021-08" db="EMBL/GenBank/DDBJ databases">
        <title>Flavobacterium sp. strain CC-SYL302.</title>
        <authorList>
            <person name="Lin S.-Y."/>
            <person name="Lee T.-H."/>
            <person name="Young C.-C."/>
        </authorList>
    </citation>
    <scope>NUCLEOTIDE SEQUENCE</scope>
    <source>
        <strain evidence="4">CC-SYL302</strain>
    </source>
</reference>
<dbReference type="SUPFAM" id="SSF53098">
    <property type="entry name" value="Ribonuclease H-like"/>
    <property type="match status" value="1"/>
</dbReference>
<dbReference type="InterPro" id="IPR012337">
    <property type="entry name" value="RNaseH-like_sf"/>
</dbReference>
<evidence type="ECO:0000313" key="4">
    <source>
        <dbReference type="EMBL" id="UYW01993.1"/>
    </source>
</evidence>
<evidence type="ECO:0000256" key="1">
    <source>
        <dbReference type="ARBA" id="ARBA00035012"/>
    </source>
</evidence>
<protein>
    <recommendedName>
        <fullName evidence="2">Protein argonaute</fullName>
    </recommendedName>
</protein>
<dbReference type="RefSeq" id="WP_264434471.1">
    <property type="nucleotide sequence ID" value="NZ_CP081495.1"/>
</dbReference>
<evidence type="ECO:0000256" key="2">
    <source>
        <dbReference type="ARBA" id="ARBA00035032"/>
    </source>
</evidence>
<dbReference type="InterPro" id="IPR036397">
    <property type="entry name" value="RNaseH_sf"/>
</dbReference>
<dbReference type="Proteomes" id="UP001163328">
    <property type="component" value="Chromosome"/>
</dbReference>